<dbReference type="Pfam" id="PF00133">
    <property type="entry name" value="tRNA-synt_1"/>
    <property type="match status" value="1"/>
</dbReference>
<feature type="domain" description="Aminoacyl-tRNA synthetase class Ia" evidence="7">
    <location>
        <begin position="4"/>
        <end position="59"/>
    </location>
</feature>
<dbReference type="InterPro" id="IPR002300">
    <property type="entry name" value="aa-tRNA-synth_Ia"/>
</dbReference>
<gene>
    <name evidence="9" type="ORF">S01H1_22543</name>
</gene>
<dbReference type="GO" id="GO:0006428">
    <property type="term" value="P:isoleucyl-tRNA aminoacylation"/>
    <property type="evidence" value="ECO:0007669"/>
    <property type="project" value="TreeGrafter"/>
</dbReference>
<keyword evidence="2" id="KW-0547">Nucleotide-binding</keyword>
<dbReference type="SUPFAM" id="SSF52374">
    <property type="entry name" value="Nucleotidylyl transferase"/>
    <property type="match status" value="1"/>
</dbReference>
<dbReference type="AlphaFoldDB" id="X0T953"/>
<evidence type="ECO:0000313" key="9">
    <source>
        <dbReference type="EMBL" id="GAF89744.1"/>
    </source>
</evidence>
<dbReference type="PANTHER" id="PTHR42780:SF1">
    <property type="entry name" value="ISOLEUCINE--TRNA LIGASE, CYTOPLASMIC"/>
    <property type="match status" value="1"/>
</dbReference>
<dbReference type="InterPro" id="IPR014729">
    <property type="entry name" value="Rossmann-like_a/b/a_fold"/>
</dbReference>
<evidence type="ECO:0000259" key="7">
    <source>
        <dbReference type="Pfam" id="PF00133"/>
    </source>
</evidence>
<dbReference type="InterPro" id="IPR033709">
    <property type="entry name" value="Anticodon_Ile_ABEc"/>
</dbReference>
<dbReference type="GO" id="GO:0000049">
    <property type="term" value="F:tRNA binding"/>
    <property type="evidence" value="ECO:0007669"/>
    <property type="project" value="InterPro"/>
</dbReference>
<name>X0T953_9ZZZZ</name>
<evidence type="ECO:0000256" key="3">
    <source>
        <dbReference type="ARBA" id="ARBA00022840"/>
    </source>
</evidence>
<reference evidence="9" key="1">
    <citation type="journal article" date="2014" name="Front. Microbiol.">
        <title>High frequency of phylogenetically diverse reductive dehalogenase-homologous genes in deep subseafloor sedimentary metagenomes.</title>
        <authorList>
            <person name="Kawai M."/>
            <person name="Futagami T."/>
            <person name="Toyoda A."/>
            <person name="Takaki Y."/>
            <person name="Nishi S."/>
            <person name="Hori S."/>
            <person name="Arai W."/>
            <person name="Tsubouchi T."/>
            <person name="Morono Y."/>
            <person name="Uchiyama I."/>
            <person name="Ito T."/>
            <person name="Fujiyama A."/>
            <person name="Inagaki F."/>
            <person name="Takami H."/>
        </authorList>
    </citation>
    <scope>NUCLEOTIDE SEQUENCE</scope>
    <source>
        <strain evidence="9">Expedition CK06-06</strain>
    </source>
</reference>
<keyword evidence="4" id="KW-0648">Protein biosynthesis</keyword>
<organism evidence="9">
    <name type="scientific">marine sediment metagenome</name>
    <dbReference type="NCBI Taxonomy" id="412755"/>
    <lineage>
        <taxon>unclassified sequences</taxon>
        <taxon>metagenomes</taxon>
        <taxon>ecological metagenomes</taxon>
    </lineage>
</organism>
<keyword evidence="1" id="KW-0436">Ligase</keyword>
<dbReference type="Pfam" id="PF08264">
    <property type="entry name" value="Anticodon_1"/>
    <property type="match status" value="1"/>
</dbReference>
<dbReference type="Gene3D" id="3.40.50.620">
    <property type="entry name" value="HUPs"/>
    <property type="match status" value="1"/>
</dbReference>
<comment type="catalytic activity">
    <reaction evidence="6">
        <text>tRNA(Ile) + L-isoleucine + ATP = L-isoleucyl-tRNA(Ile) + AMP + diphosphate</text>
        <dbReference type="Rhea" id="RHEA:11060"/>
        <dbReference type="Rhea" id="RHEA-COMP:9666"/>
        <dbReference type="Rhea" id="RHEA-COMP:9695"/>
        <dbReference type="ChEBI" id="CHEBI:30616"/>
        <dbReference type="ChEBI" id="CHEBI:33019"/>
        <dbReference type="ChEBI" id="CHEBI:58045"/>
        <dbReference type="ChEBI" id="CHEBI:78442"/>
        <dbReference type="ChEBI" id="CHEBI:78528"/>
        <dbReference type="ChEBI" id="CHEBI:456215"/>
        <dbReference type="EC" id="6.1.1.5"/>
    </reaction>
</comment>
<evidence type="ECO:0000256" key="6">
    <source>
        <dbReference type="ARBA" id="ARBA00048359"/>
    </source>
</evidence>
<protein>
    <recommendedName>
        <fullName evidence="10">Methionyl/Valyl/Leucyl/Isoleucyl-tRNA synthetase anticodon-binding domain-containing protein</fullName>
    </recommendedName>
</protein>
<dbReference type="EMBL" id="BARS01012747">
    <property type="protein sequence ID" value="GAF89744.1"/>
    <property type="molecule type" value="Genomic_DNA"/>
</dbReference>
<evidence type="ECO:0000256" key="4">
    <source>
        <dbReference type="ARBA" id="ARBA00022917"/>
    </source>
</evidence>
<keyword evidence="5" id="KW-0030">Aminoacyl-tRNA synthetase</keyword>
<evidence type="ECO:0008006" key="10">
    <source>
        <dbReference type="Google" id="ProtNLM"/>
    </source>
</evidence>
<evidence type="ECO:0000256" key="1">
    <source>
        <dbReference type="ARBA" id="ARBA00022598"/>
    </source>
</evidence>
<dbReference type="PANTHER" id="PTHR42780">
    <property type="entry name" value="SOLEUCYL-TRNA SYNTHETASE"/>
    <property type="match status" value="1"/>
</dbReference>
<proteinExistence type="predicted"/>
<dbReference type="GO" id="GO:0004822">
    <property type="term" value="F:isoleucine-tRNA ligase activity"/>
    <property type="evidence" value="ECO:0007669"/>
    <property type="project" value="UniProtKB-EC"/>
</dbReference>
<accession>X0T953</accession>
<dbReference type="CDD" id="cd07961">
    <property type="entry name" value="Anticodon_Ia_Ile_ABEc"/>
    <property type="match status" value="1"/>
</dbReference>
<evidence type="ECO:0000256" key="5">
    <source>
        <dbReference type="ARBA" id="ARBA00023146"/>
    </source>
</evidence>
<dbReference type="GO" id="GO:0005524">
    <property type="term" value="F:ATP binding"/>
    <property type="evidence" value="ECO:0007669"/>
    <property type="project" value="UniProtKB-KW"/>
</dbReference>
<dbReference type="InterPro" id="IPR023586">
    <property type="entry name" value="Ile-tRNA-ligase_type2"/>
</dbReference>
<feature type="non-terminal residue" evidence="9">
    <location>
        <position position="197"/>
    </location>
</feature>
<comment type="caution">
    <text evidence="9">The sequence shown here is derived from an EMBL/GenBank/DDBJ whole genome shotgun (WGS) entry which is preliminary data.</text>
</comment>
<evidence type="ECO:0000256" key="2">
    <source>
        <dbReference type="ARBA" id="ARBA00022741"/>
    </source>
</evidence>
<dbReference type="Gene3D" id="1.10.730.10">
    <property type="entry name" value="Isoleucyl-tRNA Synthetase, Domain 1"/>
    <property type="match status" value="1"/>
</dbReference>
<sequence length="197" mass="23212">AISAFLFDQPAYKNVIVMEFIQDKDGLKMSKSKGNVTDPWEVLNVQGADALRWYMLWASQPWLPSRIDKKAITEVERKFLSTLRNTYSFFALYANIDKFDPSKHQSKMEERPELDRWIISRLNSLIGDVTYALDHYDLTRAARQIQEFVIEDLSNWYVRRSRRRFWQSEETPDKVAAYLSLWECLVTVCKLVAPYTP</sequence>
<dbReference type="InterPro" id="IPR009080">
    <property type="entry name" value="tRNAsynth_Ia_anticodon-bd"/>
</dbReference>
<feature type="domain" description="Methionyl/Valyl/Leucyl/Isoleucyl-tRNA synthetase anticodon-binding" evidence="8">
    <location>
        <begin position="115"/>
        <end position="197"/>
    </location>
</feature>
<dbReference type="InterPro" id="IPR013155">
    <property type="entry name" value="M/V/L/I-tRNA-synth_anticd-bd"/>
</dbReference>
<evidence type="ECO:0000259" key="8">
    <source>
        <dbReference type="Pfam" id="PF08264"/>
    </source>
</evidence>
<dbReference type="SUPFAM" id="SSF47323">
    <property type="entry name" value="Anticodon-binding domain of a subclass of class I aminoacyl-tRNA synthetases"/>
    <property type="match status" value="1"/>
</dbReference>
<keyword evidence="3" id="KW-0067">ATP-binding</keyword>
<feature type="non-terminal residue" evidence="9">
    <location>
        <position position="1"/>
    </location>
</feature>